<reference evidence="2" key="1">
    <citation type="submission" date="2019-08" db="EMBL/GenBank/DDBJ databases">
        <authorList>
            <person name="Kucharzyk K."/>
            <person name="Murdoch R.W."/>
            <person name="Higgins S."/>
            <person name="Loffler F."/>
        </authorList>
    </citation>
    <scope>NUCLEOTIDE SEQUENCE</scope>
</reference>
<accession>A0A644XMI6</accession>
<evidence type="ECO:0000313" key="2">
    <source>
        <dbReference type="EMBL" id="MPM17365.1"/>
    </source>
</evidence>
<organism evidence="2">
    <name type="scientific">bioreactor metagenome</name>
    <dbReference type="NCBI Taxonomy" id="1076179"/>
    <lineage>
        <taxon>unclassified sequences</taxon>
        <taxon>metagenomes</taxon>
        <taxon>ecological metagenomes</taxon>
    </lineage>
</organism>
<comment type="caution">
    <text evidence="2">The sequence shown here is derived from an EMBL/GenBank/DDBJ whole genome shotgun (WGS) entry which is preliminary data.</text>
</comment>
<dbReference type="AlphaFoldDB" id="A0A644XMI6"/>
<proteinExistence type="predicted"/>
<feature type="compositionally biased region" description="Polar residues" evidence="1">
    <location>
        <begin position="46"/>
        <end position="64"/>
    </location>
</feature>
<feature type="compositionally biased region" description="Basic and acidic residues" evidence="1">
    <location>
        <begin position="68"/>
        <end position="81"/>
    </location>
</feature>
<feature type="region of interest" description="Disordered" evidence="1">
    <location>
        <begin position="43"/>
        <end position="81"/>
    </location>
</feature>
<protein>
    <submittedName>
        <fullName evidence="2">Uncharacterized protein</fullName>
    </submittedName>
</protein>
<gene>
    <name evidence="2" type="ORF">SDC9_63754</name>
</gene>
<sequence length="81" mass="9182">MLTGECTKTRWPGREKNAENDEFPLFVLTFIPPLDIMSETKKAQAMMQNARSNGSAAREGSSQAERLPGQERRDERLRSRG</sequence>
<dbReference type="EMBL" id="VSSQ01002783">
    <property type="protein sequence ID" value="MPM17365.1"/>
    <property type="molecule type" value="Genomic_DNA"/>
</dbReference>
<name>A0A644XMI6_9ZZZZ</name>
<evidence type="ECO:0000256" key="1">
    <source>
        <dbReference type="SAM" id="MobiDB-lite"/>
    </source>
</evidence>